<evidence type="ECO:0000313" key="4">
    <source>
        <dbReference type="Proteomes" id="UP000813463"/>
    </source>
</evidence>
<gene>
    <name evidence="5" type="primary">LOC110794316</name>
</gene>
<evidence type="ECO:0000256" key="1">
    <source>
        <dbReference type="SAM" id="MobiDB-lite"/>
    </source>
</evidence>
<proteinExistence type="predicted"/>
<dbReference type="GO" id="GO:0010468">
    <property type="term" value="P:regulation of gene expression"/>
    <property type="evidence" value="ECO:0000318"/>
    <property type="project" value="GO_Central"/>
</dbReference>
<evidence type="ECO:0000313" key="5">
    <source>
        <dbReference type="RefSeq" id="XP_021854965.1"/>
    </source>
</evidence>
<dbReference type="PROSITE" id="PS51184">
    <property type="entry name" value="JMJC"/>
    <property type="match status" value="1"/>
</dbReference>
<dbReference type="Pfam" id="PF02928">
    <property type="entry name" value="zf-C5HC2"/>
    <property type="match status" value="1"/>
</dbReference>
<reference evidence="5" key="2">
    <citation type="submission" date="2025-08" db="UniProtKB">
        <authorList>
            <consortium name="RefSeq"/>
        </authorList>
    </citation>
    <scope>IDENTIFICATION</scope>
    <source>
        <tissue evidence="5">Leaf</tissue>
    </source>
</reference>
<dbReference type="SMART" id="SM00545">
    <property type="entry name" value="JmjN"/>
    <property type="match status" value="1"/>
</dbReference>
<dbReference type="Pfam" id="PF02375">
    <property type="entry name" value="JmjN"/>
    <property type="match status" value="1"/>
</dbReference>
<protein>
    <submittedName>
        <fullName evidence="5">Lysine-specific demethylase JMJ16 isoform X1</fullName>
    </submittedName>
</protein>
<feature type="region of interest" description="Disordered" evidence="1">
    <location>
        <begin position="742"/>
        <end position="762"/>
    </location>
</feature>
<dbReference type="GeneID" id="110794316"/>
<dbReference type="PANTHER" id="PTHR10694">
    <property type="entry name" value="LYSINE-SPECIFIC DEMETHYLASE"/>
    <property type="match status" value="1"/>
</dbReference>
<dbReference type="PROSITE" id="PS51183">
    <property type="entry name" value="JMJN"/>
    <property type="match status" value="1"/>
</dbReference>
<feature type="domain" description="JmjN" evidence="2">
    <location>
        <begin position="141"/>
        <end position="182"/>
    </location>
</feature>
<dbReference type="GO" id="GO:0034647">
    <property type="term" value="F:histone H3K4me/H3K4me2/H3K4me3 demethylase activity"/>
    <property type="evidence" value="ECO:0000318"/>
    <property type="project" value="GO_Central"/>
</dbReference>
<dbReference type="Pfam" id="PF02373">
    <property type="entry name" value="JmjC"/>
    <property type="match status" value="1"/>
</dbReference>
<dbReference type="InterPro" id="IPR004198">
    <property type="entry name" value="Znf_C5HC2"/>
</dbReference>
<reference evidence="4" key="1">
    <citation type="journal article" date="2021" name="Nat. Commun.">
        <title>Genomic analyses provide insights into spinach domestication and the genetic basis of agronomic traits.</title>
        <authorList>
            <person name="Cai X."/>
            <person name="Sun X."/>
            <person name="Xu C."/>
            <person name="Sun H."/>
            <person name="Wang X."/>
            <person name="Ge C."/>
            <person name="Zhang Z."/>
            <person name="Wang Q."/>
            <person name="Fei Z."/>
            <person name="Jiao C."/>
            <person name="Wang Q."/>
        </authorList>
    </citation>
    <scope>NUCLEOTIDE SEQUENCE [LARGE SCALE GENOMIC DNA]</scope>
    <source>
        <strain evidence="4">cv. Varoflay</strain>
    </source>
</reference>
<dbReference type="PANTHER" id="PTHR10694:SF54">
    <property type="entry name" value="INACTIVE LYSINE-SPECIFIC DEMETHYLASE JMJ19-RELATED"/>
    <property type="match status" value="1"/>
</dbReference>
<dbReference type="InterPro" id="IPR003349">
    <property type="entry name" value="JmjN"/>
</dbReference>
<organism evidence="4 5">
    <name type="scientific">Spinacia oleracea</name>
    <name type="common">Spinach</name>
    <dbReference type="NCBI Taxonomy" id="3562"/>
    <lineage>
        <taxon>Eukaryota</taxon>
        <taxon>Viridiplantae</taxon>
        <taxon>Streptophyta</taxon>
        <taxon>Embryophyta</taxon>
        <taxon>Tracheophyta</taxon>
        <taxon>Spermatophyta</taxon>
        <taxon>Magnoliopsida</taxon>
        <taxon>eudicotyledons</taxon>
        <taxon>Gunneridae</taxon>
        <taxon>Pentapetalae</taxon>
        <taxon>Caryophyllales</taxon>
        <taxon>Chenopodiaceae</taxon>
        <taxon>Chenopodioideae</taxon>
        <taxon>Anserineae</taxon>
        <taxon>Spinacia</taxon>
    </lineage>
</organism>
<dbReference type="InterPro" id="IPR003347">
    <property type="entry name" value="JmjC_dom"/>
</dbReference>
<dbReference type="AlphaFoldDB" id="A0A9R0K1H4"/>
<keyword evidence="4" id="KW-1185">Reference proteome</keyword>
<accession>A0A9R0K1H4</accession>
<dbReference type="GO" id="GO:0000785">
    <property type="term" value="C:chromatin"/>
    <property type="evidence" value="ECO:0000318"/>
    <property type="project" value="GO_Central"/>
</dbReference>
<dbReference type="GO" id="GO:0005634">
    <property type="term" value="C:nucleus"/>
    <property type="evidence" value="ECO:0000318"/>
    <property type="project" value="GO_Central"/>
</dbReference>
<dbReference type="RefSeq" id="XP_021854965.1">
    <property type="nucleotide sequence ID" value="XM_021999273.2"/>
</dbReference>
<dbReference type="Proteomes" id="UP000813463">
    <property type="component" value="Chromosome 5"/>
</dbReference>
<dbReference type="GO" id="GO:0006338">
    <property type="term" value="P:chromatin remodeling"/>
    <property type="evidence" value="ECO:0000318"/>
    <property type="project" value="GO_Central"/>
</dbReference>
<feature type="domain" description="JmjC" evidence="3">
    <location>
        <begin position="353"/>
        <end position="516"/>
    </location>
</feature>
<dbReference type="KEGG" id="soe:110794316"/>
<dbReference type="Gene3D" id="2.60.120.650">
    <property type="entry name" value="Cupin"/>
    <property type="match status" value="1"/>
</dbReference>
<evidence type="ECO:0000259" key="2">
    <source>
        <dbReference type="PROSITE" id="PS51183"/>
    </source>
</evidence>
<dbReference type="SMART" id="SM00558">
    <property type="entry name" value="JmjC"/>
    <property type="match status" value="1"/>
</dbReference>
<dbReference type="OrthoDB" id="1678912at2759"/>
<dbReference type="SUPFAM" id="SSF51197">
    <property type="entry name" value="Clavaminate synthase-like"/>
    <property type="match status" value="1"/>
</dbReference>
<evidence type="ECO:0000259" key="3">
    <source>
        <dbReference type="PROSITE" id="PS51184"/>
    </source>
</evidence>
<name>A0A9R0K1H4_SPIOL</name>
<sequence>MVTESMSPVETNNEEKLHVPPGLASLTAFTLKRAEVVDNLSGPVGVENPNDLEISSGPSPFDIDGFASITRSLKFKQRPWIVYDQFQSEREPDVKLHDTISSPKICLPKGVTRGCSNCSGCQKVSARWNPAGALSYALEDAIVFHPNEEDFKDTFKYIKSIRQQVEPYGMCRIVPPSSWKLPSFFEEDDIWQDYKFSTQVQRVNGFQNHGSCSKVPSDSDTREAKRRKLDTEFSDACAENFSSDECQGSENFYNELGPEFSLIAFKRYADDFHQCYFSREVEVPNVKVSATKCQALWEPSEQNIEGEYWRIVEKPTDEIEVLYGTDTICEKLGREYSVPSNQGQASDSVEGFALNWDLNHLNKLPGSLLSFETLDSSGILAPRLHIGMCFSYLPWTVQENHLYKLQYLHLGAPRIWYSTPGCDSHKFEAVAKRHFPDSGKEHLDPLHAPNRQLTPATLKSEGIPVHRCIQRPGEFVLFLPGAYHTGFDCGFSCSASAVFAPLDWLPLGQISIELYRDRRRKTLISYDKVLLRAADEALKAQWEFLLRGKKTSKVLTWKEALGKDGVLAKTLRARIRSETRCRDYLSSPSQSRKMDKAFVGDGRKLECSICCHDLYLSAVSCHCTHNKYSCLIHAKHFCSCPWSDKLFHFRYDISELNILGEAVEGKLSAMRIWVKENLGLALQWDKPKPNQCPNGPFVNPSSTAAVKDKVVYEKDSGFDSKLHSEAKKTLFQMNSDDLKGTKAGKSGLKDLCDDTSSSSSSDFDIEEYVTHLEETWSFPSNRKGESMANSKERG</sequence>